<evidence type="ECO:0000313" key="1">
    <source>
        <dbReference type="EMBL" id="GFH28526.1"/>
    </source>
</evidence>
<dbReference type="Proteomes" id="UP000485058">
    <property type="component" value="Unassembled WGS sequence"/>
</dbReference>
<reference evidence="1 2" key="1">
    <citation type="submission" date="2020-02" db="EMBL/GenBank/DDBJ databases">
        <title>Draft genome sequence of Haematococcus lacustris strain NIES-144.</title>
        <authorList>
            <person name="Morimoto D."/>
            <person name="Nakagawa S."/>
            <person name="Yoshida T."/>
            <person name="Sawayama S."/>
        </authorList>
    </citation>
    <scope>NUCLEOTIDE SEQUENCE [LARGE SCALE GENOMIC DNA]</scope>
    <source>
        <strain evidence="1 2">NIES-144</strain>
    </source>
</reference>
<keyword evidence="2" id="KW-1185">Reference proteome</keyword>
<name>A0A6A0A7L4_HAELA</name>
<sequence>MHSACELSIELASLGVTVWVANVHKLRARDTVYRHRAMAAKHTAMNGRQSTTTLQGRGLAAPTLRCLPGCKLAHAYAPCLQRQGIAALSVRHLARQGVVAKSASDAAKELDPLESTVAAVFGPKLAPSVVTVGFIGVWYVRVHVYAHQSRQLS</sequence>
<dbReference type="AlphaFoldDB" id="A0A6A0A7L4"/>
<proteinExistence type="predicted"/>
<accession>A0A6A0A7L4</accession>
<comment type="caution">
    <text evidence="1">The sequence shown here is derived from an EMBL/GenBank/DDBJ whole genome shotgun (WGS) entry which is preliminary data.</text>
</comment>
<evidence type="ECO:0000313" key="2">
    <source>
        <dbReference type="Proteomes" id="UP000485058"/>
    </source>
</evidence>
<organism evidence="1 2">
    <name type="scientific">Haematococcus lacustris</name>
    <name type="common">Green alga</name>
    <name type="synonym">Haematococcus pluvialis</name>
    <dbReference type="NCBI Taxonomy" id="44745"/>
    <lineage>
        <taxon>Eukaryota</taxon>
        <taxon>Viridiplantae</taxon>
        <taxon>Chlorophyta</taxon>
        <taxon>core chlorophytes</taxon>
        <taxon>Chlorophyceae</taxon>
        <taxon>CS clade</taxon>
        <taxon>Chlamydomonadales</taxon>
        <taxon>Haematococcaceae</taxon>
        <taxon>Haematococcus</taxon>
    </lineage>
</organism>
<gene>
    <name evidence="1" type="ORF">HaLaN_27033</name>
</gene>
<dbReference type="EMBL" id="BLLF01003918">
    <property type="protein sequence ID" value="GFH28526.1"/>
    <property type="molecule type" value="Genomic_DNA"/>
</dbReference>
<protein>
    <submittedName>
        <fullName evidence="1">TPT domain-containing protein</fullName>
    </submittedName>
</protein>